<sequence length="124" mass="12739">MWSGDLGKAVGSAVLALLVAGIAGCAHGDGGHPVSARISGKVEQSGGRYPGIHSPPRWIDVRVTDAARAPVGEESGNRSAFSIVLSKGDYQVSVRDEAGVCGRPQDVAVHSSKSIALGFFCPIK</sequence>
<organism evidence="1 2">
    <name type="scientific">Actinoallomurus bryophytorum</name>
    <dbReference type="NCBI Taxonomy" id="1490222"/>
    <lineage>
        <taxon>Bacteria</taxon>
        <taxon>Bacillati</taxon>
        <taxon>Actinomycetota</taxon>
        <taxon>Actinomycetes</taxon>
        <taxon>Streptosporangiales</taxon>
        <taxon>Thermomonosporaceae</taxon>
        <taxon>Actinoallomurus</taxon>
    </lineage>
</organism>
<dbReference type="EMBL" id="VFOZ01000001">
    <property type="protein sequence ID" value="TQM01364.1"/>
    <property type="molecule type" value="Genomic_DNA"/>
</dbReference>
<evidence type="ECO:0000313" key="1">
    <source>
        <dbReference type="EMBL" id="TQM01364.1"/>
    </source>
</evidence>
<comment type="caution">
    <text evidence="1">The sequence shown here is derived from an EMBL/GenBank/DDBJ whole genome shotgun (WGS) entry which is preliminary data.</text>
</comment>
<proteinExistence type="predicted"/>
<reference evidence="1 2" key="1">
    <citation type="submission" date="2019-06" db="EMBL/GenBank/DDBJ databases">
        <title>Sequencing the genomes of 1000 actinobacteria strains.</title>
        <authorList>
            <person name="Klenk H.-P."/>
        </authorList>
    </citation>
    <scope>NUCLEOTIDE SEQUENCE [LARGE SCALE GENOMIC DNA]</scope>
    <source>
        <strain evidence="1 2">DSM 102200</strain>
    </source>
</reference>
<evidence type="ECO:0008006" key="3">
    <source>
        <dbReference type="Google" id="ProtNLM"/>
    </source>
</evidence>
<keyword evidence="2" id="KW-1185">Reference proteome</keyword>
<dbReference type="RefSeq" id="WP_141961206.1">
    <property type="nucleotide sequence ID" value="NZ_VFOZ01000001.1"/>
</dbReference>
<name>A0A543CW79_9ACTN</name>
<evidence type="ECO:0000313" key="2">
    <source>
        <dbReference type="Proteomes" id="UP000316096"/>
    </source>
</evidence>
<protein>
    <recommendedName>
        <fullName evidence="3">Carboxypeptidase family protein</fullName>
    </recommendedName>
</protein>
<accession>A0A543CW79</accession>
<gene>
    <name evidence="1" type="ORF">FB559_7122</name>
</gene>
<dbReference type="Proteomes" id="UP000316096">
    <property type="component" value="Unassembled WGS sequence"/>
</dbReference>
<dbReference type="AlphaFoldDB" id="A0A543CW79"/>